<gene>
    <name evidence="2" type="ORF">HFQ13_03510</name>
</gene>
<dbReference type="RefSeq" id="WP_215871869.1">
    <property type="nucleotide sequence ID" value="NZ_JAAXYO010000039.1"/>
</dbReference>
<evidence type="ECO:0000259" key="1">
    <source>
        <dbReference type="Pfam" id="PF07238"/>
    </source>
</evidence>
<dbReference type="Gene3D" id="2.40.10.220">
    <property type="entry name" value="predicted glycosyltransferase like domains"/>
    <property type="match status" value="1"/>
</dbReference>
<dbReference type="EMBL" id="JAAXYO010000039">
    <property type="protein sequence ID" value="MBU2787286.1"/>
    <property type="molecule type" value="Genomic_DNA"/>
</dbReference>
<accession>A0AAE2YNW6</accession>
<dbReference type="AlphaFoldDB" id="A0AAE2YNW6"/>
<dbReference type="Pfam" id="PF07238">
    <property type="entry name" value="PilZ"/>
    <property type="match status" value="1"/>
</dbReference>
<dbReference type="SUPFAM" id="SSF141371">
    <property type="entry name" value="PilZ domain-like"/>
    <property type="match status" value="1"/>
</dbReference>
<dbReference type="GO" id="GO:0035438">
    <property type="term" value="F:cyclic-di-GMP binding"/>
    <property type="evidence" value="ECO:0007669"/>
    <property type="project" value="InterPro"/>
</dbReference>
<organism evidence="2 3">
    <name type="scientific">Igneacidithiobacillus copahuensis</name>
    <dbReference type="NCBI Taxonomy" id="2724909"/>
    <lineage>
        <taxon>Bacteria</taxon>
        <taxon>Pseudomonadati</taxon>
        <taxon>Pseudomonadota</taxon>
        <taxon>Acidithiobacillia</taxon>
        <taxon>Acidithiobacillales</taxon>
        <taxon>Acidithiobacillaceae</taxon>
        <taxon>Igneacidithiobacillus</taxon>
    </lineage>
</organism>
<keyword evidence="3" id="KW-1185">Reference proteome</keyword>
<reference evidence="2" key="1">
    <citation type="journal article" date="2021" name="ISME J.">
        <title>Genomic evolution of the class Acidithiobacillia: deep-branching Proteobacteria living in extreme acidic conditions.</title>
        <authorList>
            <person name="Moya-Beltran A."/>
            <person name="Beard S."/>
            <person name="Rojas-Villalobos C."/>
            <person name="Issotta F."/>
            <person name="Gallardo Y."/>
            <person name="Ulloa R."/>
            <person name="Giaveno A."/>
            <person name="Degli Esposti M."/>
            <person name="Johnson D.B."/>
            <person name="Quatrini R."/>
        </authorList>
    </citation>
    <scope>NUCLEOTIDE SEQUENCE</scope>
    <source>
        <strain evidence="2">VAN18-1</strain>
    </source>
</reference>
<dbReference type="Proteomes" id="UP001197378">
    <property type="component" value="Unassembled WGS sequence"/>
</dbReference>
<evidence type="ECO:0000313" key="2">
    <source>
        <dbReference type="EMBL" id="MBU2787286.1"/>
    </source>
</evidence>
<comment type="caution">
    <text evidence="2">The sequence shown here is derived from an EMBL/GenBank/DDBJ whole genome shotgun (WGS) entry which is preliminary data.</text>
</comment>
<name>A0AAE2YNW6_9PROT</name>
<protein>
    <recommendedName>
        <fullName evidence="1">PilZ domain-containing protein</fullName>
    </recommendedName>
</protein>
<sequence length="163" mass="18449">MRRVLLFVSLDRKVYAGFSEAQGTVGDFLVFTHPHHLYYRKVRADRRVPMGEGQAILRLQDGRTLRCRMHDFSPSGVSFLTEQDIPRGETLLVTFDIPDCGTCETVARVARQETLPRGSPCKYLIAVSMSLTKEQRKKAEQLYLCKKGAQVKRIVDSSRSSIG</sequence>
<evidence type="ECO:0000313" key="3">
    <source>
        <dbReference type="Proteomes" id="UP001197378"/>
    </source>
</evidence>
<proteinExistence type="predicted"/>
<feature type="domain" description="PilZ" evidence="1">
    <location>
        <begin position="59"/>
        <end position="142"/>
    </location>
</feature>
<dbReference type="InterPro" id="IPR009875">
    <property type="entry name" value="PilZ_domain"/>
</dbReference>